<reference evidence="1" key="1">
    <citation type="submission" date="2021-03" db="EMBL/GenBank/DDBJ databases">
        <title>Draft genome sequence of rust myrtle Austropuccinia psidii MF-1, a brazilian biotype.</title>
        <authorList>
            <person name="Quecine M.C."/>
            <person name="Pachon D.M.R."/>
            <person name="Bonatelli M.L."/>
            <person name="Correr F.H."/>
            <person name="Franceschini L.M."/>
            <person name="Leite T.F."/>
            <person name="Margarido G.R.A."/>
            <person name="Almeida C.A."/>
            <person name="Ferrarezi J.A."/>
            <person name="Labate C.A."/>
        </authorList>
    </citation>
    <scope>NUCLEOTIDE SEQUENCE</scope>
    <source>
        <strain evidence="1">MF-1</strain>
    </source>
</reference>
<evidence type="ECO:0000313" key="2">
    <source>
        <dbReference type="Proteomes" id="UP000765509"/>
    </source>
</evidence>
<dbReference type="Proteomes" id="UP000765509">
    <property type="component" value="Unassembled WGS sequence"/>
</dbReference>
<evidence type="ECO:0000313" key="1">
    <source>
        <dbReference type="EMBL" id="MBW0484547.1"/>
    </source>
</evidence>
<organism evidence="1 2">
    <name type="scientific">Austropuccinia psidii MF-1</name>
    <dbReference type="NCBI Taxonomy" id="1389203"/>
    <lineage>
        <taxon>Eukaryota</taxon>
        <taxon>Fungi</taxon>
        <taxon>Dikarya</taxon>
        <taxon>Basidiomycota</taxon>
        <taxon>Pucciniomycotina</taxon>
        <taxon>Pucciniomycetes</taxon>
        <taxon>Pucciniales</taxon>
        <taxon>Sphaerophragmiaceae</taxon>
        <taxon>Austropuccinia</taxon>
    </lineage>
</organism>
<dbReference type="OrthoDB" id="2506135at2759"/>
<dbReference type="AlphaFoldDB" id="A0A9Q3CL65"/>
<proteinExistence type="predicted"/>
<keyword evidence="2" id="KW-1185">Reference proteome</keyword>
<name>A0A9Q3CL65_9BASI</name>
<comment type="caution">
    <text evidence="1">The sequence shown here is derived from an EMBL/GenBank/DDBJ whole genome shotgun (WGS) entry which is preliminary data.</text>
</comment>
<dbReference type="EMBL" id="AVOT02007736">
    <property type="protein sequence ID" value="MBW0484547.1"/>
    <property type="molecule type" value="Genomic_DNA"/>
</dbReference>
<protein>
    <submittedName>
        <fullName evidence="1">Uncharacterized protein</fullName>
    </submittedName>
</protein>
<accession>A0A9Q3CL65</accession>
<sequence>MGAFFYHRNLSDDVKTHDKASETNRTSRFINVSSGSELKKTGENIKSFLEADDLEPSHVNFIKKNHRRKNLQGLDPKLQEVHAVWNFLNQRDIKPTLPVKQNMHFRMKELFELQAHEFLQFWKPNRQVRTLVEDFNKKFVKQNQYQGGGHRGSRKKAKVIGLHYRLGDKANEITRDAMGSQVVGIPPAFGNPGKFLNMALDLAKDFDWPMSKEEIQVVVMSDDMNEAMEELSAQQASFDPPLPLTLMPIGESNIPGHDQFTFNERPFEERLLETRKFVSQVEWLRSHTDGIICSASSNIATALMLASGKGEYLIGERPLIRSVDQRWAPTTYPSGSYNSTKFSLEELMWLAKDLLKDKNNLIDL</sequence>
<gene>
    <name evidence="1" type="ORF">O181_024262</name>
</gene>